<reference evidence="1 2" key="2">
    <citation type="journal article" date="2010" name="Nucleic Acids Res.">
        <title>BeetleBase in 2010: revisions to provide comprehensive genomic information for Tribolium castaneum.</title>
        <authorList>
            <person name="Kim H.S."/>
            <person name="Murphy T."/>
            <person name="Xia J."/>
            <person name="Caragea D."/>
            <person name="Park Y."/>
            <person name="Beeman R.W."/>
            <person name="Lorenzen M.D."/>
            <person name="Butcher S."/>
            <person name="Manak J.R."/>
            <person name="Brown S.J."/>
        </authorList>
    </citation>
    <scope>GENOME REANNOTATION</scope>
    <source>
        <strain evidence="1 2">Georgia GA2</strain>
    </source>
</reference>
<keyword evidence="2" id="KW-1185">Reference proteome</keyword>
<protein>
    <submittedName>
        <fullName evidence="1">Uncharacterized protein</fullName>
    </submittedName>
</protein>
<evidence type="ECO:0000313" key="1">
    <source>
        <dbReference type="EMBL" id="EFA08743.1"/>
    </source>
</evidence>
<reference evidence="1 2" key="1">
    <citation type="journal article" date="2008" name="Nature">
        <title>The genome of the model beetle and pest Tribolium castaneum.</title>
        <authorList>
            <consortium name="Tribolium Genome Sequencing Consortium"/>
            <person name="Richards S."/>
            <person name="Gibbs R.A."/>
            <person name="Weinstock G.M."/>
            <person name="Brown S.J."/>
            <person name="Denell R."/>
            <person name="Beeman R.W."/>
            <person name="Gibbs R."/>
            <person name="Beeman R.W."/>
            <person name="Brown S.J."/>
            <person name="Bucher G."/>
            <person name="Friedrich M."/>
            <person name="Grimmelikhuijzen C.J."/>
            <person name="Klingler M."/>
            <person name="Lorenzen M."/>
            <person name="Richards S."/>
            <person name="Roth S."/>
            <person name="Schroder R."/>
            <person name="Tautz D."/>
            <person name="Zdobnov E.M."/>
            <person name="Muzny D."/>
            <person name="Gibbs R.A."/>
            <person name="Weinstock G.M."/>
            <person name="Attaway T."/>
            <person name="Bell S."/>
            <person name="Buhay C.J."/>
            <person name="Chandrabose M.N."/>
            <person name="Chavez D."/>
            <person name="Clerk-Blankenburg K.P."/>
            <person name="Cree A."/>
            <person name="Dao M."/>
            <person name="Davis C."/>
            <person name="Chacko J."/>
            <person name="Dinh H."/>
            <person name="Dugan-Rocha S."/>
            <person name="Fowler G."/>
            <person name="Garner T.T."/>
            <person name="Garnes J."/>
            <person name="Gnirke A."/>
            <person name="Hawes A."/>
            <person name="Hernandez J."/>
            <person name="Hines S."/>
            <person name="Holder M."/>
            <person name="Hume J."/>
            <person name="Jhangiani S.N."/>
            <person name="Joshi V."/>
            <person name="Khan Z.M."/>
            <person name="Jackson L."/>
            <person name="Kovar C."/>
            <person name="Kowis A."/>
            <person name="Lee S."/>
            <person name="Lewis L.R."/>
            <person name="Margolis J."/>
            <person name="Morgan M."/>
            <person name="Nazareth L.V."/>
            <person name="Nguyen N."/>
            <person name="Okwuonu G."/>
            <person name="Parker D."/>
            <person name="Richards S."/>
            <person name="Ruiz S.J."/>
            <person name="Santibanez J."/>
            <person name="Savard J."/>
            <person name="Scherer S.E."/>
            <person name="Schneider B."/>
            <person name="Sodergren E."/>
            <person name="Tautz D."/>
            <person name="Vattahil S."/>
            <person name="Villasana D."/>
            <person name="White C.S."/>
            <person name="Wright R."/>
            <person name="Park Y."/>
            <person name="Beeman R.W."/>
            <person name="Lord J."/>
            <person name="Oppert B."/>
            <person name="Lorenzen M."/>
            <person name="Brown S."/>
            <person name="Wang L."/>
            <person name="Savard J."/>
            <person name="Tautz D."/>
            <person name="Richards S."/>
            <person name="Weinstock G."/>
            <person name="Gibbs R.A."/>
            <person name="Liu Y."/>
            <person name="Worley K."/>
            <person name="Weinstock G."/>
            <person name="Elsik C.G."/>
            <person name="Reese J.T."/>
            <person name="Elhaik E."/>
            <person name="Landan G."/>
            <person name="Graur D."/>
            <person name="Arensburger P."/>
            <person name="Atkinson P."/>
            <person name="Beeman R.W."/>
            <person name="Beidler J."/>
            <person name="Brown S.J."/>
            <person name="Demuth J.P."/>
            <person name="Drury D.W."/>
            <person name="Du Y.Z."/>
            <person name="Fujiwara H."/>
            <person name="Lorenzen M."/>
            <person name="Maselli V."/>
            <person name="Osanai M."/>
            <person name="Park Y."/>
            <person name="Robertson H.M."/>
            <person name="Tu Z."/>
            <person name="Wang J.J."/>
            <person name="Wang S."/>
            <person name="Richards S."/>
            <person name="Song H."/>
            <person name="Zhang L."/>
            <person name="Sodergren E."/>
            <person name="Werner D."/>
            <person name="Stanke M."/>
            <person name="Morgenstern B."/>
            <person name="Solovyev V."/>
            <person name="Kosarev P."/>
            <person name="Brown G."/>
            <person name="Chen H.C."/>
            <person name="Ermolaeva O."/>
            <person name="Hlavina W."/>
            <person name="Kapustin Y."/>
            <person name="Kiryutin B."/>
            <person name="Kitts P."/>
            <person name="Maglott D."/>
            <person name="Pruitt K."/>
            <person name="Sapojnikov V."/>
            <person name="Souvorov A."/>
            <person name="Mackey A.J."/>
            <person name="Waterhouse R.M."/>
            <person name="Wyder S."/>
            <person name="Zdobnov E.M."/>
            <person name="Zdobnov E.M."/>
            <person name="Wyder S."/>
            <person name="Kriventseva E.V."/>
            <person name="Kadowaki T."/>
            <person name="Bork P."/>
            <person name="Aranda M."/>
            <person name="Bao R."/>
            <person name="Beermann A."/>
            <person name="Berns N."/>
            <person name="Bolognesi R."/>
            <person name="Bonneton F."/>
            <person name="Bopp D."/>
            <person name="Brown S.J."/>
            <person name="Bucher G."/>
            <person name="Butts T."/>
            <person name="Chaumot A."/>
            <person name="Denell R.E."/>
            <person name="Ferrier D.E."/>
            <person name="Friedrich M."/>
            <person name="Gordon C.M."/>
            <person name="Jindra M."/>
            <person name="Klingler M."/>
            <person name="Lan Q."/>
            <person name="Lattorff H.M."/>
            <person name="Laudet V."/>
            <person name="von Levetsow C."/>
            <person name="Liu Z."/>
            <person name="Lutz R."/>
            <person name="Lynch J.A."/>
            <person name="da Fonseca R.N."/>
            <person name="Posnien N."/>
            <person name="Reuter R."/>
            <person name="Roth S."/>
            <person name="Savard J."/>
            <person name="Schinko J.B."/>
            <person name="Schmitt C."/>
            <person name="Schoppmeier M."/>
            <person name="Schroder R."/>
            <person name="Shippy T.D."/>
            <person name="Simonnet F."/>
            <person name="Marques-Souza H."/>
            <person name="Tautz D."/>
            <person name="Tomoyasu Y."/>
            <person name="Trauner J."/>
            <person name="Van der Zee M."/>
            <person name="Vervoort M."/>
            <person name="Wittkopp N."/>
            <person name="Wimmer E.A."/>
            <person name="Yang X."/>
            <person name="Jones A.K."/>
            <person name="Sattelle D.B."/>
            <person name="Ebert P.R."/>
            <person name="Nelson D."/>
            <person name="Scott J.G."/>
            <person name="Beeman R.W."/>
            <person name="Muthukrishnan S."/>
            <person name="Kramer K.J."/>
            <person name="Arakane Y."/>
            <person name="Beeman R.W."/>
            <person name="Zhu Q."/>
            <person name="Hogenkamp D."/>
            <person name="Dixit R."/>
            <person name="Oppert B."/>
            <person name="Jiang H."/>
            <person name="Zou Z."/>
            <person name="Marshall J."/>
            <person name="Elpidina E."/>
            <person name="Vinokurov K."/>
            <person name="Oppert C."/>
            <person name="Zou Z."/>
            <person name="Evans J."/>
            <person name="Lu Z."/>
            <person name="Zhao P."/>
            <person name="Sumathipala N."/>
            <person name="Altincicek B."/>
            <person name="Vilcinskas A."/>
            <person name="Williams M."/>
            <person name="Hultmark D."/>
            <person name="Hetru C."/>
            <person name="Jiang H."/>
            <person name="Grimmelikhuijzen C.J."/>
            <person name="Hauser F."/>
            <person name="Cazzamali G."/>
            <person name="Williamson M."/>
            <person name="Park Y."/>
            <person name="Li B."/>
            <person name="Tanaka Y."/>
            <person name="Predel R."/>
            <person name="Neupert S."/>
            <person name="Schachtner J."/>
            <person name="Verleyen P."/>
            <person name="Raible F."/>
            <person name="Bork P."/>
            <person name="Friedrich M."/>
            <person name="Walden K.K."/>
            <person name="Robertson H.M."/>
            <person name="Angeli S."/>
            <person name="Foret S."/>
            <person name="Bucher G."/>
            <person name="Schuetz S."/>
            <person name="Maleszka R."/>
            <person name="Wimmer E.A."/>
            <person name="Beeman R.W."/>
            <person name="Lorenzen M."/>
            <person name="Tomoyasu Y."/>
            <person name="Miller S.C."/>
            <person name="Grossmann D."/>
            <person name="Bucher G."/>
        </authorList>
    </citation>
    <scope>NUCLEOTIDE SEQUENCE [LARGE SCALE GENOMIC DNA]</scope>
    <source>
        <strain evidence="1 2">Georgia GA2</strain>
    </source>
</reference>
<dbReference type="HOGENOM" id="CLU_1002317_0_0_1"/>
<name>D6WWQ0_TRICA</name>
<dbReference type="Proteomes" id="UP000007266">
    <property type="component" value="Linkage group 8"/>
</dbReference>
<dbReference type="AlphaFoldDB" id="D6WWQ0"/>
<sequence>MQEFLIYNAIVPIRVLHIIAERRKMRAKLALICDHRIYWCLGKKLPLDIVFGIPFQASVSVPFLIAVSPIFCRLHPKIELIHQYGVILLLIEWAIKVAGSKRYVRLVSGVFTTLIDENVFISFIPRYVIPVQFFVLRPLVNELTRSLMAIEIPQRFRLAAPNYSLHYQTYYPNVNKPRSKLIVTSMTFFLEYRRIIIRTTPESWSGSIAFSVGNSHRMPIKSSVSTVRKRPSRQYVASFPDFSVIIRDLVGNNKIKLLVANISLGRDAGDIMCQITTL</sequence>
<organism evidence="1 2">
    <name type="scientific">Tribolium castaneum</name>
    <name type="common">Red flour beetle</name>
    <dbReference type="NCBI Taxonomy" id="7070"/>
    <lineage>
        <taxon>Eukaryota</taxon>
        <taxon>Metazoa</taxon>
        <taxon>Ecdysozoa</taxon>
        <taxon>Arthropoda</taxon>
        <taxon>Hexapoda</taxon>
        <taxon>Insecta</taxon>
        <taxon>Pterygota</taxon>
        <taxon>Neoptera</taxon>
        <taxon>Endopterygota</taxon>
        <taxon>Coleoptera</taxon>
        <taxon>Polyphaga</taxon>
        <taxon>Cucujiformia</taxon>
        <taxon>Tenebrionidae</taxon>
        <taxon>Tenebrionidae incertae sedis</taxon>
        <taxon>Tribolium</taxon>
    </lineage>
</organism>
<proteinExistence type="predicted"/>
<dbReference type="InParanoid" id="D6WWQ0"/>
<dbReference type="EMBL" id="KQ971361">
    <property type="protein sequence ID" value="EFA08743.1"/>
    <property type="molecule type" value="Genomic_DNA"/>
</dbReference>
<accession>D6WWQ0</accession>
<evidence type="ECO:0000313" key="2">
    <source>
        <dbReference type="Proteomes" id="UP000007266"/>
    </source>
</evidence>
<gene>
    <name evidence="1" type="primary">GLEAN_06418</name>
    <name evidence="1" type="ORF">TcasGA2_TC006418</name>
</gene>